<feature type="transmembrane region" description="Helical" evidence="8">
    <location>
        <begin position="411"/>
        <end position="431"/>
    </location>
</feature>
<evidence type="ECO:0000313" key="9">
    <source>
        <dbReference type="EMBL" id="TDH61759.1"/>
    </source>
</evidence>
<feature type="transmembrane region" description="Helical" evidence="8">
    <location>
        <begin position="315"/>
        <end position="334"/>
    </location>
</feature>
<gene>
    <name evidence="9" type="ORF">E2C06_15175</name>
</gene>
<evidence type="ECO:0000256" key="5">
    <source>
        <dbReference type="ARBA" id="ARBA00022692"/>
    </source>
</evidence>
<organism evidence="9 10">
    <name type="scientific">Dankookia rubra</name>
    <dbReference type="NCBI Taxonomy" id="1442381"/>
    <lineage>
        <taxon>Bacteria</taxon>
        <taxon>Pseudomonadati</taxon>
        <taxon>Pseudomonadota</taxon>
        <taxon>Alphaproteobacteria</taxon>
        <taxon>Acetobacterales</taxon>
        <taxon>Roseomonadaceae</taxon>
        <taxon>Dankookia</taxon>
    </lineage>
</organism>
<dbReference type="InterPro" id="IPR003804">
    <property type="entry name" value="Lactate_perm"/>
</dbReference>
<keyword evidence="10" id="KW-1185">Reference proteome</keyword>
<feature type="transmembrane region" description="Helical" evidence="8">
    <location>
        <begin position="222"/>
        <end position="241"/>
    </location>
</feature>
<keyword evidence="3 8" id="KW-0813">Transport</keyword>
<comment type="subcellular location">
    <subcellularLocation>
        <location evidence="8">Cell inner membrane</location>
        <topology evidence="8">Multi-pass membrane protein</topology>
    </subcellularLocation>
    <subcellularLocation>
        <location evidence="1">Cell membrane</location>
        <topology evidence="1">Multi-pass membrane protein</topology>
    </subcellularLocation>
</comment>
<dbReference type="GO" id="GO:0015129">
    <property type="term" value="F:lactate transmembrane transporter activity"/>
    <property type="evidence" value="ECO:0007669"/>
    <property type="project" value="UniProtKB-UniRule"/>
</dbReference>
<protein>
    <recommendedName>
        <fullName evidence="8">L-lactate permease</fullName>
    </recommendedName>
</protein>
<evidence type="ECO:0000256" key="7">
    <source>
        <dbReference type="ARBA" id="ARBA00023136"/>
    </source>
</evidence>
<keyword evidence="4" id="KW-1003">Cell membrane</keyword>
<evidence type="ECO:0000256" key="1">
    <source>
        <dbReference type="ARBA" id="ARBA00004651"/>
    </source>
</evidence>
<proteinExistence type="inferred from homology"/>
<comment type="function">
    <text evidence="8">Uptake of L-lactate across the membrane. Can also transport D-lactate and glycolate.</text>
</comment>
<feature type="transmembrane region" description="Helical" evidence="8">
    <location>
        <begin position="12"/>
        <end position="34"/>
    </location>
</feature>
<dbReference type="PANTHER" id="PTHR30003:SF0">
    <property type="entry name" value="GLYCOLATE PERMEASE GLCA-RELATED"/>
    <property type="match status" value="1"/>
</dbReference>
<dbReference type="PANTHER" id="PTHR30003">
    <property type="entry name" value="L-LACTATE PERMEASE"/>
    <property type="match status" value="1"/>
</dbReference>
<feature type="transmembrane region" description="Helical" evidence="8">
    <location>
        <begin position="443"/>
        <end position="466"/>
    </location>
</feature>
<feature type="transmembrane region" description="Helical" evidence="8">
    <location>
        <begin position="168"/>
        <end position="186"/>
    </location>
</feature>
<feature type="transmembrane region" description="Helical" evidence="8">
    <location>
        <begin position="247"/>
        <end position="269"/>
    </location>
</feature>
<dbReference type="OrthoDB" id="9761056at2"/>
<dbReference type="Pfam" id="PF02652">
    <property type="entry name" value="Lactate_perm"/>
    <property type="match status" value="1"/>
</dbReference>
<dbReference type="GO" id="GO:0005886">
    <property type="term" value="C:plasma membrane"/>
    <property type="evidence" value="ECO:0007669"/>
    <property type="project" value="UniProtKB-SubCell"/>
</dbReference>
<dbReference type="Proteomes" id="UP000295096">
    <property type="component" value="Unassembled WGS sequence"/>
</dbReference>
<keyword evidence="7 8" id="KW-0472">Membrane</keyword>
<evidence type="ECO:0000313" key="10">
    <source>
        <dbReference type="Proteomes" id="UP000295096"/>
    </source>
</evidence>
<evidence type="ECO:0000256" key="2">
    <source>
        <dbReference type="ARBA" id="ARBA00010100"/>
    </source>
</evidence>
<dbReference type="NCBIfam" id="TIGR00795">
    <property type="entry name" value="lctP"/>
    <property type="match status" value="1"/>
</dbReference>
<feature type="transmembrane region" description="Helical" evidence="8">
    <location>
        <begin position="198"/>
        <end position="215"/>
    </location>
</feature>
<accession>A0A4R5QGB1</accession>
<feature type="transmembrane region" description="Helical" evidence="8">
    <location>
        <begin position="141"/>
        <end position="161"/>
    </location>
</feature>
<keyword evidence="6 8" id="KW-1133">Transmembrane helix</keyword>
<evidence type="ECO:0000256" key="8">
    <source>
        <dbReference type="RuleBase" id="RU365092"/>
    </source>
</evidence>
<feature type="transmembrane region" description="Helical" evidence="8">
    <location>
        <begin position="68"/>
        <end position="95"/>
    </location>
</feature>
<comment type="similarity">
    <text evidence="2 8">Belongs to the lactate permease family.</text>
</comment>
<name>A0A4R5QGB1_9PROT</name>
<feature type="transmembrane region" description="Helical" evidence="8">
    <location>
        <begin position="41"/>
        <end position="62"/>
    </location>
</feature>
<comment type="caution">
    <text evidence="9">The sequence shown here is derived from an EMBL/GenBank/DDBJ whole genome shotgun (WGS) entry which is preliminary data.</text>
</comment>
<dbReference type="EMBL" id="SMSJ01000018">
    <property type="protein sequence ID" value="TDH61759.1"/>
    <property type="molecule type" value="Genomic_DNA"/>
</dbReference>
<evidence type="ECO:0000256" key="3">
    <source>
        <dbReference type="ARBA" id="ARBA00022448"/>
    </source>
</evidence>
<evidence type="ECO:0000256" key="6">
    <source>
        <dbReference type="ARBA" id="ARBA00022989"/>
    </source>
</evidence>
<keyword evidence="8" id="KW-0997">Cell inner membrane</keyword>
<feature type="transmembrane region" description="Helical" evidence="8">
    <location>
        <begin position="374"/>
        <end position="399"/>
    </location>
</feature>
<reference evidence="9 10" key="1">
    <citation type="journal article" date="2016" name="J. Microbiol.">
        <title>Dankookia rubra gen. nov., sp. nov., an alphaproteobacterium isolated from sediment of a shallow stream.</title>
        <authorList>
            <person name="Kim W.H."/>
            <person name="Kim D.H."/>
            <person name="Kang K."/>
            <person name="Ahn T.Y."/>
        </authorList>
    </citation>
    <scope>NUCLEOTIDE SEQUENCE [LARGE SCALE GENOMIC DNA]</scope>
    <source>
        <strain evidence="9 10">JCM30602</strain>
    </source>
</reference>
<feature type="transmembrane region" description="Helical" evidence="8">
    <location>
        <begin position="533"/>
        <end position="555"/>
    </location>
</feature>
<dbReference type="AlphaFoldDB" id="A0A4R5QGB1"/>
<evidence type="ECO:0000256" key="4">
    <source>
        <dbReference type="ARBA" id="ARBA00022475"/>
    </source>
</evidence>
<dbReference type="GO" id="GO:0015295">
    <property type="term" value="F:solute:proton symporter activity"/>
    <property type="evidence" value="ECO:0007669"/>
    <property type="project" value="TreeGrafter"/>
</dbReference>
<keyword evidence="5 8" id="KW-0812">Transmembrane</keyword>
<sequence>MATWNQLYDPFGSILLSALVAALPVATMLIALAFLHIAAHVAAIAALVVALLVAVFVFGMPADIAGRAAGLGIASGLFPIGWIVLNIIFLYRLTVANGSFKRLQETIAGVTPDRRLQLLLIAFAFGAFFEGAAGFGTPVAVTGAVLIGLGFSPLAASGLSLIANTAPVAYGALGTPVIALAGVTGLDLMDLSAMIGRQLPFFSLIVPFWLIWAFAGFRGMLAIWPAILVTGVSFAVPQFLVSNYMGPYLVDVIAALVSLACLTGFLRVWQPKEIWTSAKLGGRAAAVEEATAQGTGPSPAGGAGGAAVAFDGSTLLAWMPWLVLTVFVFLWGLGDIKAFLNGVYNLSFPIEGLHRAVIKVPPVVAAPVPEPAVFAFNILSMTGTGILFAALLGGFAMGFGPVAMIREYGRTIWVVRYSLLTIAAMLGLGYLTRYSGLDATMGLAFAATGVLYPFFGTLLGWLGVALTGSDTASNVLFGGLQKITAQQIGLSPVLMAAANSSGGVMGKMIDAQSIVVASTATGWFGHEGEILRYVFFHSIALACLVGLLVTLQAYVPPFTAMVVGG</sequence>